<comment type="caution">
    <text evidence="2">The sequence shown here is derived from an EMBL/GenBank/DDBJ whole genome shotgun (WGS) entry which is preliminary data.</text>
</comment>
<proteinExistence type="predicted"/>
<dbReference type="Proteomes" id="UP000825729">
    <property type="component" value="Unassembled WGS sequence"/>
</dbReference>
<feature type="region of interest" description="Disordered" evidence="1">
    <location>
        <begin position="1"/>
        <end position="61"/>
    </location>
</feature>
<sequence length="160" mass="17497">MSLVDYASSSEDEEEKETVQEENEDGKQQKEPLPPPDSQSRNLTESSNHQSDGASSSSVLPEKLPDASLLLNLSAFPSNLMNPGDHSSRVTAAMAESVSRKREPNGLAFPHQQSKLPRGNMPNSKSTPDTLEGMLIPPQLRGRSNVVTEDIGRLFVNRRS</sequence>
<gene>
    <name evidence="2" type="ORF">H6P81_003869</name>
</gene>
<organism evidence="2 3">
    <name type="scientific">Aristolochia fimbriata</name>
    <name type="common">White veined hardy Dutchman's pipe vine</name>
    <dbReference type="NCBI Taxonomy" id="158543"/>
    <lineage>
        <taxon>Eukaryota</taxon>
        <taxon>Viridiplantae</taxon>
        <taxon>Streptophyta</taxon>
        <taxon>Embryophyta</taxon>
        <taxon>Tracheophyta</taxon>
        <taxon>Spermatophyta</taxon>
        <taxon>Magnoliopsida</taxon>
        <taxon>Magnoliidae</taxon>
        <taxon>Piperales</taxon>
        <taxon>Aristolochiaceae</taxon>
        <taxon>Aristolochia</taxon>
    </lineage>
</organism>
<protein>
    <submittedName>
        <fullName evidence="2">Uncharacterized protein</fullName>
    </submittedName>
</protein>
<evidence type="ECO:0000256" key="1">
    <source>
        <dbReference type="SAM" id="MobiDB-lite"/>
    </source>
</evidence>
<dbReference type="EMBL" id="JAINDJ010000002">
    <property type="protein sequence ID" value="KAG9459361.1"/>
    <property type="molecule type" value="Genomic_DNA"/>
</dbReference>
<dbReference type="AlphaFoldDB" id="A0AAV7FH75"/>
<dbReference type="InterPro" id="IPR040381">
    <property type="entry name" value="At4g14450-like"/>
</dbReference>
<feature type="region of interest" description="Disordered" evidence="1">
    <location>
        <begin position="76"/>
        <end position="143"/>
    </location>
</feature>
<feature type="compositionally biased region" description="Polar residues" evidence="1">
    <location>
        <begin position="38"/>
        <end position="59"/>
    </location>
</feature>
<evidence type="ECO:0000313" key="3">
    <source>
        <dbReference type="Proteomes" id="UP000825729"/>
    </source>
</evidence>
<accession>A0AAV7FH75</accession>
<dbReference type="PANTHER" id="PTHR33912">
    <property type="entry name" value="OS01G0939400 PROTEIN"/>
    <property type="match status" value="1"/>
</dbReference>
<feature type="compositionally biased region" description="Polar residues" evidence="1">
    <location>
        <begin position="111"/>
        <end position="129"/>
    </location>
</feature>
<feature type="compositionally biased region" description="Acidic residues" evidence="1">
    <location>
        <begin position="10"/>
        <end position="24"/>
    </location>
</feature>
<dbReference type="PANTHER" id="PTHR33912:SF3">
    <property type="entry name" value="OS01G0939400 PROTEIN"/>
    <property type="match status" value="1"/>
</dbReference>
<evidence type="ECO:0000313" key="2">
    <source>
        <dbReference type="EMBL" id="KAG9459361.1"/>
    </source>
</evidence>
<keyword evidence="3" id="KW-1185">Reference proteome</keyword>
<name>A0AAV7FH75_ARIFI</name>
<reference evidence="2 3" key="1">
    <citation type="submission" date="2021-07" db="EMBL/GenBank/DDBJ databases">
        <title>The Aristolochia fimbriata genome: insights into angiosperm evolution, floral development and chemical biosynthesis.</title>
        <authorList>
            <person name="Jiao Y."/>
        </authorList>
    </citation>
    <scope>NUCLEOTIDE SEQUENCE [LARGE SCALE GENOMIC DNA]</scope>
    <source>
        <strain evidence="2">IBCAS-2021</strain>
        <tissue evidence="2">Leaf</tissue>
    </source>
</reference>